<feature type="region of interest" description="Disordered" evidence="6">
    <location>
        <begin position="1"/>
        <end position="27"/>
    </location>
</feature>
<organism evidence="8 10">
    <name type="scientific">Polarella glacialis</name>
    <name type="common">Dinoflagellate</name>
    <dbReference type="NCBI Taxonomy" id="89957"/>
    <lineage>
        <taxon>Eukaryota</taxon>
        <taxon>Sar</taxon>
        <taxon>Alveolata</taxon>
        <taxon>Dinophyceae</taxon>
        <taxon>Suessiales</taxon>
        <taxon>Suessiaceae</taxon>
        <taxon>Polarella</taxon>
    </lineage>
</organism>
<feature type="compositionally biased region" description="Acidic residues" evidence="6">
    <location>
        <begin position="84"/>
        <end position="101"/>
    </location>
</feature>
<protein>
    <recommendedName>
        <fullName evidence="7">Pseudouridine synthase I TruA alpha/beta domain-containing protein</fullName>
    </recommendedName>
</protein>
<dbReference type="InterPro" id="IPR020103">
    <property type="entry name" value="PsdUridine_synth_cat_dom_sf"/>
</dbReference>
<dbReference type="PANTHER" id="PTHR11142:SF4">
    <property type="entry name" value="PSEUDOURIDYLATE SYNTHASE 1 HOMOLOG"/>
    <property type="match status" value="1"/>
</dbReference>
<evidence type="ECO:0000259" key="7">
    <source>
        <dbReference type="Pfam" id="PF01416"/>
    </source>
</evidence>
<dbReference type="CDD" id="cd02568">
    <property type="entry name" value="PseudoU_synth_PUS1_PUS2"/>
    <property type="match status" value="1"/>
</dbReference>
<evidence type="ECO:0000313" key="8">
    <source>
        <dbReference type="EMBL" id="CAE8584476.1"/>
    </source>
</evidence>
<dbReference type="HAMAP" id="MF_00171">
    <property type="entry name" value="TruA"/>
    <property type="match status" value="1"/>
</dbReference>
<accession>A0A813DAB4</accession>
<name>A0A813DAB4_POLGL</name>
<dbReference type="GO" id="GO:0009982">
    <property type="term" value="F:pseudouridine synthase activity"/>
    <property type="evidence" value="ECO:0007669"/>
    <property type="project" value="InterPro"/>
</dbReference>
<dbReference type="PANTHER" id="PTHR11142">
    <property type="entry name" value="PSEUDOURIDYLATE SYNTHASE"/>
    <property type="match status" value="1"/>
</dbReference>
<dbReference type="InterPro" id="IPR020094">
    <property type="entry name" value="TruA/RsuA/RluB/E/F_N"/>
</dbReference>
<dbReference type="EMBL" id="CAJNNV010001195">
    <property type="protein sequence ID" value="CAE8584476.1"/>
    <property type="molecule type" value="Genomic_DNA"/>
</dbReference>
<feature type="compositionally biased region" description="Low complexity" evidence="6">
    <location>
        <begin position="10"/>
        <end position="26"/>
    </location>
</feature>
<dbReference type="Gene3D" id="3.30.70.660">
    <property type="entry name" value="Pseudouridine synthase I, catalytic domain, C-terminal subdomain"/>
    <property type="match status" value="1"/>
</dbReference>
<dbReference type="AlphaFoldDB" id="A0A813DAB4"/>
<dbReference type="InterPro" id="IPR020095">
    <property type="entry name" value="PsdUridine_synth_TruA_C"/>
</dbReference>
<evidence type="ECO:0000256" key="4">
    <source>
        <dbReference type="PIRSR" id="PIRSR641708-1"/>
    </source>
</evidence>
<dbReference type="SUPFAM" id="SSF55120">
    <property type="entry name" value="Pseudouridine synthase"/>
    <property type="match status" value="1"/>
</dbReference>
<reference evidence="8" key="1">
    <citation type="submission" date="2021-02" db="EMBL/GenBank/DDBJ databases">
        <authorList>
            <person name="Dougan E. K."/>
            <person name="Rhodes N."/>
            <person name="Thang M."/>
            <person name="Chan C."/>
        </authorList>
    </citation>
    <scope>NUCLEOTIDE SEQUENCE</scope>
</reference>
<dbReference type="Proteomes" id="UP000654075">
    <property type="component" value="Unassembled WGS sequence"/>
</dbReference>
<dbReference type="GO" id="GO:1990481">
    <property type="term" value="P:mRNA pseudouridine synthesis"/>
    <property type="evidence" value="ECO:0007669"/>
    <property type="project" value="TreeGrafter"/>
</dbReference>
<feature type="active site" description="Nucleophile" evidence="4">
    <location>
        <position position="208"/>
    </location>
</feature>
<dbReference type="EMBL" id="CAJNNV010025797">
    <property type="protein sequence ID" value="CAE8616124.1"/>
    <property type="molecule type" value="Genomic_DNA"/>
</dbReference>
<evidence type="ECO:0000313" key="10">
    <source>
        <dbReference type="Proteomes" id="UP000654075"/>
    </source>
</evidence>
<evidence type="ECO:0000256" key="1">
    <source>
        <dbReference type="ARBA" id="ARBA00009375"/>
    </source>
</evidence>
<evidence type="ECO:0000256" key="2">
    <source>
        <dbReference type="ARBA" id="ARBA00022694"/>
    </source>
</evidence>
<keyword evidence="2" id="KW-0819">tRNA processing</keyword>
<feature type="domain" description="Pseudouridine synthase I TruA alpha/beta" evidence="7">
    <location>
        <begin position="333"/>
        <end position="438"/>
    </location>
</feature>
<evidence type="ECO:0000313" key="9">
    <source>
        <dbReference type="EMBL" id="CAE8616124.1"/>
    </source>
</evidence>
<proteinExistence type="inferred from homology"/>
<comment type="caution">
    <text evidence="8">The sequence shown here is derived from an EMBL/GenBank/DDBJ whole genome shotgun (WGS) entry which is preliminary data.</text>
</comment>
<dbReference type="GO" id="GO:0031119">
    <property type="term" value="P:tRNA pseudouridine synthesis"/>
    <property type="evidence" value="ECO:0007669"/>
    <property type="project" value="InterPro"/>
</dbReference>
<evidence type="ECO:0000256" key="5">
    <source>
        <dbReference type="PIRSR" id="PIRSR641708-2"/>
    </source>
</evidence>
<feature type="region of interest" description="Disordered" evidence="6">
    <location>
        <begin position="84"/>
        <end position="114"/>
    </location>
</feature>
<evidence type="ECO:0000256" key="3">
    <source>
        <dbReference type="ARBA" id="ARBA00023235"/>
    </source>
</evidence>
<keyword evidence="3" id="KW-0413">Isomerase</keyword>
<dbReference type="Gene3D" id="3.30.70.580">
    <property type="entry name" value="Pseudouridine synthase I, catalytic domain, N-terminal subdomain"/>
    <property type="match status" value="1"/>
</dbReference>
<dbReference type="InterPro" id="IPR001406">
    <property type="entry name" value="PsdUridine_synth_TruA"/>
</dbReference>
<dbReference type="GO" id="GO:0005634">
    <property type="term" value="C:nucleus"/>
    <property type="evidence" value="ECO:0007669"/>
    <property type="project" value="TreeGrafter"/>
</dbReference>
<dbReference type="InterPro" id="IPR020097">
    <property type="entry name" value="PsdUridine_synth_TruA_a/b_dom"/>
</dbReference>
<dbReference type="OrthoDB" id="10256309at2759"/>
<evidence type="ECO:0000256" key="6">
    <source>
        <dbReference type="SAM" id="MobiDB-lite"/>
    </source>
</evidence>
<dbReference type="GO" id="GO:0003723">
    <property type="term" value="F:RNA binding"/>
    <property type="evidence" value="ECO:0007669"/>
    <property type="project" value="InterPro"/>
</dbReference>
<dbReference type="Pfam" id="PF01416">
    <property type="entry name" value="PseudoU_synth_1"/>
    <property type="match status" value="1"/>
</dbReference>
<dbReference type="InterPro" id="IPR041708">
    <property type="entry name" value="PUS1/PUS2-like"/>
</dbReference>
<sequence>MSIAEPWLTSRPAAPLRRPPSHSSRAPEAKLFVEAQASRGGEQKSGTLCGKCGRWTLLLGLASRAATRRGRRCVAHAVEFQSWDDEEESVNAGDDDEDADGSDGSGQRERYSHGISSGSWASIFQREGFDWSQIAGRTEKGPKSNVALIIGYDGSNFKGLQQISDPSGNFFATVESELELALLKAGAMLPSNFGNLEKLRWTRAGRTDAGVSAGCNVVTARLIVGDGETALDDLVERVNSFLPPEVLLHSAAVVTSRFSARDDGSRRSYRFFVPSFAVVPSIDAMRSALAAINCEDPRGLGFEELKTLEDLAGLRQARVSAETLSRLREALSCFEGTHYFANFANAGLASKDRQAFRTLRSISCDDPFVDENGREWLSITVCADSFLTHQIRKMIATAAQVAQGSLPLDFIKAALNRHVVACTPRFPPVGLIFLRPYFECSQRGKVLEETLSSERVEARIATWVEQLRVAVMKEAIDGQRWVKWMACAVAWDDDQRRLAQKVLQDYENSQERQRLRKLEKRASACQVAAIVSSRGEPLWIGRLPWI</sequence>
<feature type="binding site" evidence="5">
    <location>
        <position position="269"/>
    </location>
    <ligand>
        <name>substrate</name>
    </ligand>
</feature>
<keyword evidence="10" id="KW-1185">Reference proteome</keyword>
<gene>
    <name evidence="9" type="ORF">PGLA1383_LOCUS33829</name>
    <name evidence="8" type="ORF">PGLA1383_LOCUS3408</name>
</gene>
<comment type="similarity">
    <text evidence="1">Belongs to the tRNA pseudouridine synthase TruA family.</text>
</comment>